<accession>A0A369J661</accession>
<evidence type="ECO:0000313" key="2">
    <source>
        <dbReference type="Proteomes" id="UP000076154"/>
    </source>
</evidence>
<reference evidence="1" key="1">
    <citation type="submission" date="2018-04" db="EMBL/GenBank/DDBJ databases">
        <title>Whole genome sequencing of Hypsizygus marmoreus.</title>
        <authorList>
            <person name="Choi I.-G."/>
            <person name="Min B."/>
            <person name="Kim J.-G."/>
            <person name="Kim S."/>
            <person name="Oh Y.-L."/>
            <person name="Kong W.-S."/>
            <person name="Park H."/>
            <person name="Jeong J."/>
            <person name="Song E.-S."/>
        </authorList>
    </citation>
    <scope>NUCLEOTIDE SEQUENCE [LARGE SCALE GENOMIC DNA]</scope>
    <source>
        <strain evidence="1">51987-8</strain>
    </source>
</reference>
<keyword evidence="2" id="KW-1185">Reference proteome</keyword>
<dbReference type="InParanoid" id="A0A369J661"/>
<sequence length="284" mass="31944">MSPLRSGLGKLGLVSSGVHRCTNFRLPPELLGTFSSFLCPKEPGPGPDEAPLVFCYVCSFWRRTAINTPRLWQTFSLNTTLHQYLPAHNLSHLFGFWFENTAPHPLFLTINGISSSPSILPDVLGELVPFACRFRQLSLSVKDPLALIPFFDQTHDNFQSLLSLALDAICEERLELMSRMIAFDAAPCLRTVSVCTEEHLSPSVWHRFFTQCVNLESGSFTVDWEWVDNDGSHADLGSVSYLRLEILKFDLLADKASVDVVIFNNLKFPNLHTFYLSVRQSDCA</sequence>
<proteinExistence type="predicted"/>
<dbReference type="AlphaFoldDB" id="A0A369J661"/>
<gene>
    <name evidence="1" type="ORF">Hypma_002523</name>
</gene>
<evidence type="ECO:0008006" key="3">
    <source>
        <dbReference type="Google" id="ProtNLM"/>
    </source>
</evidence>
<name>A0A369J661_HYPMA</name>
<protein>
    <recommendedName>
        <fullName evidence="3">F-box domain-containing protein</fullName>
    </recommendedName>
</protein>
<evidence type="ECO:0000313" key="1">
    <source>
        <dbReference type="EMBL" id="RDB16882.1"/>
    </source>
</evidence>
<comment type="caution">
    <text evidence="1">The sequence shown here is derived from an EMBL/GenBank/DDBJ whole genome shotgun (WGS) entry which is preliminary data.</text>
</comment>
<dbReference type="OrthoDB" id="2269034at2759"/>
<dbReference type="EMBL" id="LUEZ02000122">
    <property type="protein sequence ID" value="RDB16882.1"/>
    <property type="molecule type" value="Genomic_DNA"/>
</dbReference>
<dbReference type="Proteomes" id="UP000076154">
    <property type="component" value="Unassembled WGS sequence"/>
</dbReference>
<organism evidence="1 2">
    <name type="scientific">Hypsizygus marmoreus</name>
    <name type="common">White beech mushroom</name>
    <name type="synonym">Agaricus marmoreus</name>
    <dbReference type="NCBI Taxonomy" id="39966"/>
    <lineage>
        <taxon>Eukaryota</taxon>
        <taxon>Fungi</taxon>
        <taxon>Dikarya</taxon>
        <taxon>Basidiomycota</taxon>
        <taxon>Agaricomycotina</taxon>
        <taxon>Agaricomycetes</taxon>
        <taxon>Agaricomycetidae</taxon>
        <taxon>Agaricales</taxon>
        <taxon>Tricholomatineae</taxon>
        <taxon>Lyophyllaceae</taxon>
        <taxon>Hypsizygus</taxon>
    </lineage>
</organism>